<gene>
    <name evidence="2" type="ORF">F3B98_30635</name>
</gene>
<reference evidence="2 3" key="1">
    <citation type="journal article" date="2019" name="Nat. Med.">
        <title>A library of human gut bacterial isolates paired with longitudinal multiomics data enables mechanistic microbiome research.</title>
        <authorList>
            <person name="Poyet M."/>
            <person name="Groussin M."/>
            <person name="Gibbons S.M."/>
            <person name="Avila-Pacheco J."/>
            <person name="Jiang X."/>
            <person name="Kearney S.M."/>
            <person name="Perrotta A.R."/>
            <person name="Berdy B."/>
            <person name="Zhao S."/>
            <person name="Lieberman T.D."/>
            <person name="Swanson P.K."/>
            <person name="Smith M."/>
            <person name="Roesemann S."/>
            <person name="Alexander J.E."/>
            <person name="Rich S.A."/>
            <person name="Livny J."/>
            <person name="Vlamakis H."/>
            <person name="Clish C."/>
            <person name="Bullock K."/>
            <person name="Deik A."/>
            <person name="Scott J."/>
            <person name="Pierce K.A."/>
            <person name="Xavier R.J."/>
            <person name="Alm E.J."/>
        </authorList>
    </citation>
    <scope>NUCLEOTIDE SEQUENCE [LARGE SCALE GENOMIC DNA]</scope>
    <source>
        <strain evidence="2 3">BIOML-A14</strain>
    </source>
</reference>
<evidence type="ECO:0000313" key="2">
    <source>
        <dbReference type="EMBL" id="KAA4651592.1"/>
    </source>
</evidence>
<evidence type="ECO:0000256" key="1">
    <source>
        <dbReference type="SAM" id="Phobius"/>
    </source>
</evidence>
<feature type="non-terminal residue" evidence="2">
    <location>
        <position position="70"/>
    </location>
</feature>
<dbReference type="Pfam" id="PF07494">
    <property type="entry name" value="Reg_prop"/>
    <property type="match status" value="1"/>
</dbReference>
<organism evidence="2 3">
    <name type="scientific">Bacteroides ovatus</name>
    <dbReference type="NCBI Taxonomy" id="28116"/>
    <lineage>
        <taxon>Bacteria</taxon>
        <taxon>Pseudomonadati</taxon>
        <taxon>Bacteroidota</taxon>
        <taxon>Bacteroidia</taxon>
        <taxon>Bacteroidales</taxon>
        <taxon>Bacteroidaceae</taxon>
        <taxon>Bacteroides</taxon>
    </lineage>
</organism>
<dbReference type="EMBL" id="VWFO01000447">
    <property type="protein sequence ID" value="KAA4651592.1"/>
    <property type="molecule type" value="Genomic_DNA"/>
</dbReference>
<evidence type="ECO:0000313" key="3">
    <source>
        <dbReference type="Proteomes" id="UP000435985"/>
    </source>
</evidence>
<protein>
    <recommendedName>
        <fullName evidence="4">Hybrid sensor histidine kinase/response regulator</fullName>
    </recommendedName>
</protein>
<feature type="transmembrane region" description="Helical" evidence="1">
    <location>
        <begin position="7"/>
        <end position="29"/>
    </location>
</feature>
<dbReference type="Gene3D" id="2.130.10.10">
    <property type="entry name" value="YVTN repeat-like/Quinoprotein amine dehydrogenase"/>
    <property type="match status" value="1"/>
</dbReference>
<keyword evidence="1" id="KW-0472">Membrane</keyword>
<proteinExistence type="predicted"/>
<dbReference type="InterPro" id="IPR015943">
    <property type="entry name" value="WD40/YVTN_repeat-like_dom_sf"/>
</dbReference>
<keyword evidence="1" id="KW-0812">Transmembrane</keyword>
<evidence type="ECO:0008006" key="4">
    <source>
        <dbReference type="Google" id="ProtNLM"/>
    </source>
</evidence>
<accession>A0A642C617</accession>
<sequence length="70" mass="8102">MKRTVRYTVLVLIAIINSLVITTSLYAVLPYNELHQLNMSNGLVDNIITCIYQDQDRFMWFGSTNGLSRY</sequence>
<name>A0A642C617_BACOV</name>
<comment type="caution">
    <text evidence="2">The sequence shown here is derived from an EMBL/GenBank/DDBJ whole genome shotgun (WGS) entry which is preliminary data.</text>
</comment>
<dbReference type="InterPro" id="IPR011110">
    <property type="entry name" value="Reg_prop"/>
</dbReference>
<dbReference type="Proteomes" id="UP000435985">
    <property type="component" value="Unassembled WGS sequence"/>
</dbReference>
<dbReference type="AlphaFoldDB" id="A0A642C617"/>
<keyword evidence="1" id="KW-1133">Transmembrane helix</keyword>